<dbReference type="Pfam" id="PF05488">
    <property type="entry name" value="PAAR_motif"/>
    <property type="match status" value="1"/>
</dbReference>
<evidence type="ECO:0000256" key="1">
    <source>
        <dbReference type="SAM" id="MobiDB-lite"/>
    </source>
</evidence>
<evidence type="ECO:0000313" key="2">
    <source>
        <dbReference type="EMBL" id="QHU24039.1"/>
    </source>
</evidence>
<feature type="region of interest" description="Disordered" evidence="1">
    <location>
        <begin position="95"/>
        <end position="120"/>
    </location>
</feature>
<dbReference type="InterPro" id="IPR008727">
    <property type="entry name" value="PAAR_motif"/>
</dbReference>
<geneLocation type="plasmid" evidence="2">
    <name>pFDL-VIM</name>
</geneLocation>
<proteinExistence type="predicted"/>
<accession>A0A6C0L4J3</accession>
<dbReference type="AlphaFoldDB" id="A0A6C0L4J3"/>
<dbReference type="EMBL" id="MN783744">
    <property type="protein sequence ID" value="QHU24039.1"/>
    <property type="molecule type" value="Genomic_DNA"/>
</dbReference>
<keyword evidence="2" id="KW-0614">Plasmid</keyword>
<feature type="compositionally biased region" description="Polar residues" evidence="1">
    <location>
        <begin position="11"/>
        <end position="25"/>
    </location>
</feature>
<reference evidence="2" key="1">
    <citation type="journal article" date="2020" name="Antimicrob. Agents Chemother.">
        <title>A multi-species bunch of VIM-1 carbapenemase producing Enterobacterales linked by a novel, highly conjugative and broad-host range IncA plasmid, menaces the re-emergence of VIM-1.</title>
        <authorList>
            <person name="Arcari G."/>
            <person name="Di Lella F.M."/>
            <person name="Bibbolino G."/>
            <person name="Mengoni F."/>
            <person name="Beccaccioli M."/>
            <person name="Antonelli G."/>
            <person name="Faino L."/>
            <person name="Carattoli A."/>
        </authorList>
    </citation>
    <scope>NUCLEOTIDE SEQUENCE</scope>
    <source>
        <plasmid evidence="2">pFDL-VIM</plasmid>
    </source>
</reference>
<name>A0A6C0L4J3_KLEOX</name>
<feature type="region of interest" description="Disordered" evidence="1">
    <location>
        <begin position="1"/>
        <end position="25"/>
    </location>
</feature>
<protein>
    <submittedName>
        <fullName evidence="2">PAAR domain-containing protein</fullName>
    </submittedName>
</protein>
<dbReference type="PANTHER" id="PTHR33840">
    <property type="match status" value="1"/>
</dbReference>
<dbReference type="PANTHER" id="PTHR33840:SF1">
    <property type="entry name" value="TLE1 PHOSPHOLIPASE DOMAIN-CONTAINING PROTEIN"/>
    <property type="match status" value="1"/>
</dbReference>
<dbReference type="CDD" id="cd14744">
    <property type="entry name" value="PAAR_CT_2"/>
    <property type="match status" value="1"/>
</dbReference>
<organism evidence="2">
    <name type="scientific">Klebsiella oxytoca</name>
    <dbReference type="NCBI Taxonomy" id="571"/>
    <lineage>
        <taxon>Bacteria</taxon>
        <taxon>Pseudomonadati</taxon>
        <taxon>Pseudomonadota</taxon>
        <taxon>Gammaproteobacteria</taxon>
        <taxon>Enterobacterales</taxon>
        <taxon>Enterobacteriaceae</taxon>
        <taxon>Klebsiella/Raoultella group</taxon>
        <taxon>Klebsiella</taxon>
    </lineage>
</organism>
<sequence>MMRNVARKGDPTSTGGMIQEGDSSWLSEGSPTTYIGMIATCPACKVGQGPIVAVGPRSIIGPGGPVALQGDYVACGCPSMSNVILPAQGTTVGDNMGPRAKTASTPVEPPASTLADSQPASALADSVTTPLVPKPLPLVDLLETRIGVFFDGTQNNMHNSKLREQCERASDAVCSSIEKLIGAGTSYDNGLTNVARLHNAYTGKAIYIEGIGTQSGLADDTKGLALGIGGTGVIMKAQMGLDQLTAHVQSLPPGSVVVDVFGFSRGAAAARHFINKLLALNLGRPLRVGFVGLFDTVAAIGSAADGLDTSDDNNLGVSLYLAPGCADQVVQLTAHHEYRVNFALNSISSTHREIPLYGAHSDIGGGYLAGEERIPIARPYEVTMMVGDQEALKAFKSEASKRYYEAQKVYQAYLATPSQLKDELHQYSIPTPSGGRTGYIANTVMTRYVKPELQLLAGHLMRQLAAESGVPILELTETIPDELAAIFTAYQAAATTGGLPTLTPEQEHLIMTQYAHCSDSWVTSAGIFVNAPAPSRIRRVYQQQQGK</sequence>